<feature type="domain" description="DUF1468" evidence="2">
    <location>
        <begin position="6"/>
        <end position="147"/>
    </location>
</feature>
<dbReference type="AlphaFoldDB" id="A0A1P8KJ43"/>
<keyword evidence="1" id="KW-0472">Membrane</keyword>
<evidence type="ECO:0000313" key="3">
    <source>
        <dbReference type="EMBL" id="APW64575.1"/>
    </source>
</evidence>
<gene>
    <name evidence="3" type="ORF">LPB137_01345</name>
</gene>
<evidence type="ECO:0000313" key="4">
    <source>
        <dbReference type="Proteomes" id="UP000186074"/>
    </source>
</evidence>
<dbReference type="RefSeq" id="WP_076083353.1">
    <property type="nucleotide sequence ID" value="NZ_CP019070.1"/>
</dbReference>
<dbReference type="STRING" id="1850254.LPB137_01345"/>
<feature type="transmembrane region" description="Helical" evidence="1">
    <location>
        <begin position="6"/>
        <end position="23"/>
    </location>
</feature>
<feature type="transmembrane region" description="Helical" evidence="1">
    <location>
        <begin position="82"/>
        <end position="113"/>
    </location>
</feature>
<keyword evidence="4" id="KW-1185">Reference proteome</keyword>
<dbReference type="InterPro" id="IPR009936">
    <property type="entry name" value="DUF1468"/>
</dbReference>
<reference evidence="3 4" key="1">
    <citation type="submission" date="2017-01" db="EMBL/GenBank/DDBJ databases">
        <title>Genome sequencing of Arcobacter sp. LPB0137.</title>
        <authorList>
            <person name="Lee G.-W."/>
            <person name="Yi H."/>
        </authorList>
    </citation>
    <scope>NUCLEOTIDE SEQUENCE [LARGE SCALE GENOMIC DNA]</scope>
    <source>
        <strain evidence="3 4">LPB0137</strain>
    </source>
</reference>
<dbReference type="OrthoDB" id="1956824at2"/>
<protein>
    <submittedName>
        <fullName evidence="3">Tricarboxylate transporter</fullName>
    </submittedName>
</protein>
<organism evidence="3 4">
    <name type="scientific">Poseidonibacter parvus</name>
    <dbReference type="NCBI Taxonomy" id="1850254"/>
    <lineage>
        <taxon>Bacteria</taxon>
        <taxon>Pseudomonadati</taxon>
        <taxon>Campylobacterota</taxon>
        <taxon>Epsilonproteobacteria</taxon>
        <taxon>Campylobacterales</taxon>
        <taxon>Arcobacteraceae</taxon>
        <taxon>Poseidonibacter</taxon>
    </lineage>
</organism>
<evidence type="ECO:0000259" key="2">
    <source>
        <dbReference type="Pfam" id="PF07331"/>
    </source>
</evidence>
<dbReference type="KEGG" id="alp:LPB137_01345"/>
<accession>A0A1P8KJ43</accession>
<keyword evidence="1" id="KW-0812">Transmembrane</keyword>
<evidence type="ECO:0000256" key="1">
    <source>
        <dbReference type="SAM" id="Phobius"/>
    </source>
</evidence>
<proteinExistence type="predicted"/>
<name>A0A1P8KJ43_9BACT</name>
<keyword evidence="1" id="KW-1133">Transmembrane helix</keyword>
<dbReference type="Proteomes" id="UP000186074">
    <property type="component" value="Chromosome"/>
</dbReference>
<feature type="transmembrane region" description="Helical" evidence="1">
    <location>
        <begin position="125"/>
        <end position="148"/>
    </location>
</feature>
<feature type="transmembrane region" description="Helical" evidence="1">
    <location>
        <begin position="43"/>
        <end position="62"/>
    </location>
</feature>
<dbReference type="EMBL" id="CP019070">
    <property type="protein sequence ID" value="APW64575.1"/>
    <property type="molecule type" value="Genomic_DNA"/>
</dbReference>
<sequence length="162" mass="18567">MTKNTIGSIFFLVFSSFYFFNVFSIKKMPGSQFEVMTASTFPFYIGLAGIIVSLMILIFSLIKKDDNDFLTLKYLKTLDFKTTLYFVIAMIFYGFTIRTLGFIISTIIFLLIGFLLLKEKNIKRILLISCGVSIGFYLLLNNVLGVYIDPGMLYEYFLGEQS</sequence>
<dbReference type="Pfam" id="PF07331">
    <property type="entry name" value="TctB"/>
    <property type="match status" value="1"/>
</dbReference>